<evidence type="ECO:0000256" key="1">
    <source>
        <dbReference type="ARBA" id="ARBA00004651"/>
    </source>
</evidence>
<feature type="transmembrane region" description="Helical" evidence="6">
    <location>
        <begin position="173"/>
        <end position="192"/>
    </location>
</feature>
<feature type="transmembrane region" description="Helical" evidence="6">
    <location>
        <begin position="92"/>
        <end position="116"/>
    </location>
</feature>
<dbReference type="PANTHER" id="PTHR30250">
    <property type="entry name" value="PST FAMILY PREDICTED COLANIC ACID TRANSPORTER"/>
    <property type="match status" value="1"/>
</dbReference>
<feature type="transmembrane region" description="Helical" evidence="6">
    <location>
        <begin position="334"/>
        <end position="353"/>
    </location>
</feature>
<evidence type="ECO:0000256" key="2">
    <source>
        <dbReference type="ARBA" id="ARBA00022475"/>
    </source>
</evidence>
<proteinExistence type="predicted"/>
<reference evidence="8" key="1">
    <citation type="submission" date="2016-01" db="EMBL/GenBank/DDBJ databases">
        <authorList>
            <person name="Mitreva M."/>
            <person name="Pepin K.H."/>
            <person name="Mihindukulasuriya K.A."/>
            <person name="Fulton R."/>
            <person name="Fronick C."/>
            <person name="O'Laughlin M."/>
            <person name="Miner T."/>
            <person name="Herter B."/>
            <person name="Rosa B.A."/>
            <person name="Cordes M."/>
            <person name="Tomlinson C."/>
            <person name="Wollam A."/>
            <person name="Palsikar V.B."/>
            <person name="Mardis E.R."/>
            <person name="Wilson R.K."/>
        </authorList>
    </citation>
    <scope>NUCLEOTIDE SEQUENCE [LARGE SCALE GENOMIC DNA]</scope>
    <source>
        <strain evidence="8">GED7749B</strain>
    </source>
</reference>
<feature type="transmembrane region" description="Helical" evidence="6">
    <location>
        <begin position="485"/>
        <end position="506"/>
    </location>
</feature>
<feature type="transmembrane region" description="Helical" evidence="6">
    <location>
        <begin position="20"/>
        <end position="39"/>
    </location>
</feature>
<feature type="transmembrane region" description="Helical" evidence="6">
    <location>
        <begin position="422"/>
        <end position="440"/>
    </location>
</feature>
<feature type="transmembrane region" description="Helical" evidence="6">
    <location>
        <begin position="198"/>
        <end position="217"/>
    </location>
</feature>
<dbReference type="InterPro" id="IPR002797">
    <property type="entry name" value="Polysacc_synth"/>
</dbReference>
<feature type="transmembrane region" description="Helical" evidence="6">
    <location>
        <begin position="238"/>
        <end position="261"/>
    </location>
</feature>
<feature type="transmembrane region" description="Helical" evidence="6">
    <location>
        <begin position="131"/>
        <end position="152"/>
    </location>
</feature>
<dbReference type="Pfam" id="PF01943">
    <property type="entry name" value="Polysacc_synt"/>
    <property type="match status" value="1"/>
</dbReference>
<feature type="transmembrane region" description="Helical" evidence="6">
    <location>
        <begin position="393"/>
        <end position="410"/>
    </location>
</feature>
<accession>A0A133L1F8</accession>
<dbReference type="Proteomes" id="UP000070376">
    <property type="component" value="Unassembled WGS sequence"/>
</dbReference>
<feature type="transmembrane region" description="Helical" evidence="6">
    <location>
        <begin position="452"/>
        <end position="473"/>
    </location>
</feature>
<gene>
    <name evidence="7" type="ORF">HMPREF3213_00279</name>
</gene>
<evidence type="ECO:0000256" key="4">
    <source>
        <dbReference type="ARBA" id="ARBA00022989"/>
    </source>
</evidence>
<evidence type="ECO:0000256" key="5">
    <source>
        <dbReference type="ARBA" id="ARBA00023136"/>
    </source>
</evidence>
<dbReference type="AlphaFoldDB" id="A0A133L1F8"/>
<dbReference type="PATRIC" id="fig|1398.22.peg.277"/>
<keyword evidence="5 6" id="KW-0472">Membrane</keyword>
<dbReference type="GO" id="GO:0005886">
    <property type="term" value="C:plasma membrane"/>
    <property type="evidence" value="ECO:0007669"/>
    <property type="project" value="UniProtKB-SubCell"/>
</dbReference>
<comment type="subcellular location">
    <subcellularLocation>
        <location evidence="1">Cell membrane</location>
        <topology evidence="1">Multi-pass membrane protein</topology>
    </subcellularLocation>
</comment>
<organism evidence="7 8">
    <name type="scientific">Heyndrickxia coagulans</name>
    <name type="common">Weizmannia coagulans</name>
    <dbReference type="NCBI Taxonomy" id="1398"/>
    <lineage>
        <taxon>Bacteria</taxon>
        <taxon>Bacillati</taxon>
        <taxon>Bacillota</taxon>
        <taxon>Bacilli</taxon>
        <taxon>Bacillales</taxon>
        <taxon>Bacillaceae</taxon>
        <taxon>Heyndrickxia</taxon>
    </lineage>
</organism>
<feature type="transmembrane region" description="Helical" evidence="6">
    <location>
        <begin position="293"/>
        <end position="314"/>
    </location>
</feature>
<feature type="transmembrane region" description="Helical" evidence="6">
    <location>
        <begin position="59"/>
        <end position="80"/>
    </location>
</feature>
<dbReference type="PANTHER" id="PTHR30250:SF29">
    <property type="entry name" value="POLYSACCHARIDE BIOSYNTHESIS PROTEIN C-TERMINAL DOMAIN-CONTAINING PROTEIN"/>
    <property type="match status" value="1"/>
</dbReference>
<keyword evidence="4 6" id="KW-1133">Transmembrane helix</keyword>
<evidence type="ECO:0000313" key="7">
    <source>
        <dbReference type="EMBL" id="KWZ85769.1"/>
    </source>
</evidence>
<evidence type="ECO:0000256" key="3">
    <source>
        <dbReference type="ARBA" id="ARBA00022692"/>
    </source>
</evidence>
<dbReference type="RefSeq" id="WP_017550866.1">
    <property type="nucleotide sequence ID" value="NZ_KQ955793.1"/>
</dbReference>
<keyword evidence="2" id="KW-1003">Cell membrane</keyword>
<dbReference type="EMBL" id="LRPN01000011">
    <property type="protein sequence ID" value="KWZ85769.1"/>
    <property type="molecule type" value="Genomic_DNA"/>
</dbReference>
<dbReference type="PIRSF" id="PIRSF038958">
    <property type="entry name" value="PG_synth_SpoVB"/>
    <property type="match status" value="1"/>
</dbReference>
<sequence>MKGRKDVQQDHESKKLFQGILILTLSSVITKILSAVYRVPFQNIVGDVGFYIYQQVYPIYGIVMALSSSGFPVAVSKMVAEREAAGENSHRTFLNAVFLILGLFGAGLFLAVFFTAGKLAAWMGDPRLSPLIRTVSCSFLLMPLISAIRGVYQGQGRMVPTALSQVLEQTVRVAAILLLSFWLVRGGFSLYAAGQGAVFGSVLGGAVSAAVLVFYLVKGGRQEKAAQLLEWNDVKQAARSLFCSGIAVCISSLVLVLFQFVDSLHLYALLKDAGWGAEAAKKLKGIYDRGQPFLQLGTVAASSFALNLVPVIALEYKKGRRKSLEIQVQAALKISTAIGAGAAVGLIGIMPFANTMLFENSAGTAVLSVFSVSILFSTWILTFSGILQGLGKVYTPAVAIAAGVLLKYGLNEVWVPRFGTMGASAATVAALGFISLILMIKLGKAYVKMLPALFFGKLALSLFAMFACLQLWLRLFAHGFSGRAASVPAALGGTAIGAVVFLFCAARLRLLTDEEWGLVPFGTKLAGLKGKNRIGKQKT</sequence>
<feature type="transmembrane region" description="Helical" evidence="6">
    <location>
        <begin position="365"/>
        <end position="386"/>
    </location>
</feature>
<comment type="caution">
    <text evidence="7">The sequence shown here is derived from an EMBL/GenBank/DDBJ whole genome shotgun (WGS) entry which is preliminary data.</text>
</comment>
<name>A0A133L1F8_HEYCO</name>
<keyword evidence="3 6" id="KW-0812">Transmembrane</keyword>
<evidence type="ECO:0000256" key="6">
    <source>
        <dbReference type="SAM" id="Phobius"/>
    </source>
</evidence>
<dbReference type="CDD" id="cd13124">
    <property type="entry name" value="MATE_SpoVB_like"/>
    <property type="match status" value="1"/>
</dbReference>
<dbReference type="InterPro" id="IPR024923">
    <property type="entry name" value="PG_synth_SpoVB"/>
</dbReference>
<dbReference type="InterPro" id="IPR050833">
    <property type="entry name" value="Poly_Biosynth_Transport"/>
</dbReference>
<evidence type="ECO:0000313" key="8">
    <source>
        <dbReference type="Proteomes" id="UP000070376"/>
    </source>
</evidence>
<protein>
    <submittedName>
        <fullName evidence="7">Polysaccharide biosynthesis protein</fullName>
    </submittedName>
</protein>